<evidence type="ECO:0000256" key="1">
    <source>
        <dbReference type="ARBA" id="ARBA00000063"/>
    </source>
</evidence>
<evidence type="ECO:0000256" key="14">
    <source>
        <dbReference type="ARBA" id="ARBA00022695"/>
    </source>
</evidence>
<evidence type="ECO:0000259" key="26">
    <source>
        <dbReference type="SMART" id="SM01389"/>
    </source>
</evidence>
<dbReference type="InterPro" id="IPR029040">
    <property type="entry name" value="RPABC4/Spt4"/>
</dbReference>
<evidence type="ECO:0000256" key="10">
    <source>
        <dbReference type="ARBA" id="ARBA00022490"/>
    </source>
</evidence>
<dbReference type="Proteomes" id="UP000095280">
    <property type="component" value="Unplaced"/>
</dbReference>
<evidence type="ECO:0000256" key="22">
    <source>
        <dbReference type="ARBA" id="ARBA00023163"/>
    </source>
</evidence>
<evidence type="ECO:0000256" key="6">
    <source>
        <dbReference type="ARBA" id="ARBA00010464"/>
    </source>
</evidence>
<dbReference type="Pfam" id="PF06093">
    <property type="entry name" value="Spt4"/>
    <property type="match status" value="1"/>
</dbReference>
<name>A0A1I8HMF8_9PLAT</name>
<proteinExistence type="inferred from homology"/>
<dbReference type="FunFam" id="3.30.40.210:FF:000001">
    <property type="entry name" value="Transcription elongation factor SPT4"/>
    <property type="match status" value="1"/>
</dbReference>
<evidence type="ECO:0000256" key="5">
    <source>
        <dbReference type="ARBA" id="ARBA00006451"/>
    </source>
</evidence>
<dbReference type="CDD" id="cd07973">
    <property type="entry name" value="Spt4"/>
    <property type="match status" value="1"/>
</dbReference>
<evidence type="ECO:0000256" key="24">
    <source>
        <dbReference type="ARBA" id="ARBA00070621"/>
    </source>
</evidence>
<evidence type="ECO:0000256" key="11">
    <source>
        <dbReference type="ARBA" id="ARBA00022491"/>
    </source>
</evidence>
<dbReference type="PANTHER" id="PTHR20884:SF8">
    <property type="entry name" value="GDP-D-GLUCOSE PHOSPHORYLASE 1"/>
    <property type="match status" value="1"/>
</dbReference>
<keyword evidence="10" id="KW-0963">Cytoplasm</keyword>
<comment type="similarity">
    <text evidence="5">Belongs to the GDPGP1 family.</text>
</comment>
<dbReference type="GO" id="GO:0005085">
    <property type="term" value="F:guanyl-nucleotide exchange factor activity"/>
    <property type="evidence" value="ECO:0007669"/>
    <property type="project" value="UniProtKB-KW"/>
</dbReference>
<keyword evidence="19" id="KW-0862">Zinc</keyword>
<evidence type="ECO:0000256" key="7">
    <source>
        <dbReference type="ARBA" id="ARBA00012507"/>
    </source>
</evidence>
<accession>A0A1I8HMF8</accession>
<dbReference type="InterPro" id="IPR038510">
    <property type="entry name" value="Spt4_sf"/>
</dbReference>
<evidence type="ECO:0000313" key="28">
    <source>
        <dbReference type="WBParaSite" id="maker-uti_cns_0006844-snap-gene-0.27-mRNA-1"/>
    </source>
</evidence>
<protein>
    <recommendedName>
        <fullName evidence="8">GDP-D-glucose phosphorylase 1</fullName>
        <ecNumber evidence="7">2.7.7.78</ecNumber>
    </recommendedName>
    <alternativeName>
        <fullName evidence="25">DRB sensitivity-inducing factor small subunit</fullName>
    </alternativeName>
    <alternativeName>
        <fullName evidence="9 24">transcription Elongation factor SPT4</fullName>
    </alternativeName>
</protein>
<keyword evidence="18" id="KW-0378">Hydrolase</keyword>
<evidence type="ECO:0000256" key="19">
    <source>
        <dbReference type="ARBA" id="ARBA00022833"/>
    </source>
</evidence>
<comment type="function">
    <text evidence="2">Specific and highly efficient GDP-D-glucose phosphorylase regulating the levels of GDP-D-glucose in cells.</text>
</comment>
<sequence>MSIETVPNELRNLRACMICGLIKTFTQFEVDGCDNCEDFLSLKDNKDMVYDCTSANFDGMIGLMSPDDSWVARWQRISKFQKGIYAVSVSGTLPRHVQRMLSERGVPYRSLDVSENIDPASSNKRMRIEYTAEPDNSALSAPFIVYTDADLLISNSDSDNVPESEKQLLPNLLEQGWLTRQHLLRYQPDNVKSRQLNKEISAYFNPSRFATRRVHANNVDGLNAPFNSSGFHFGKADRTEITVKLWHEAWGSKPLPRVQLFVNISPIDRQHYVIVPDCELQLNQCLTPFALMSGLHLLLLTPGTQYRLGFNSLLAYASVNHLHLHLWRSEPVCLATGCEIVPLDSDIGLYTFPLDRMPVRTMVFELHSGEQDSVNLLHSRVMSAVVACQRANVPHNLIAGRTLSDSDSCGRLRVCLFPRQPARYCPDSAYCVAVAELSGQLIVQDADTFDQLTVADVLASYAKCSVSEDQFEDLRRSYRQILKQQSPCQS</sequence>
<keyword evidence="21" id="KW-0010">Activator</keyword>
<dbReference type="GO" id="GO:0080048">
    <property type="term" value="F:GDP-D-glucose phosphorylase activity"/>
    <property type="evidence" value="ECO:0007669"/>
    <property type="project" value="UniProtKB-EC"/>
</dbReference>
<evidence type="ECO:0000256" key="8">
    <source>
        <dbReference type="ARBA" id="ARBA00018857"/>
    </source>
</evidence>
<evidence type="ECO:0000256" key="12">
    <source>
        <dbReference type="ARBA" id="ARBA00022658"/>
    </source>
</evidence>
<dbReference type="GO" id="GO:0005737">
    <property type="term" value="C:cytoplasm"/>
    <property type="evidence" value="ECO:0007669"/>
    <property type="project" value="UniProtKB-SubCell"/>
</dbReference>
<dbReference type="GO" id="GO:0005634">
    <property type="term" value="C:nucleus"/>
    <property type="evidence" value="ECO:0007669"/>
    <property type="project" value="UniProtKB-SubCell"/>
</dbReference>
<keyword evidence="22" id="KW-0804">Transcription</keyword>
<feature type="domain" description="Spt4/RpoE2 zinc finger" evidence="26">
    <location>
        <begin position="13"/>
        <end position="90"/>
    </location>
</feature>
<dbReference type="InterPro" id="IPR058865">
    <property type="entry name" value="GDPGP1_C"/>
</dbReference>
<evidence type="ECO:0000256" key="2">
    <source>
        <dbReference type="ARBA" id="ARBA00003049"/>
    </source>
</evidence>
<evidence type="ECO:0000256" key="9">
    <source>
        <dbReference type="ARBA" id="ARBA00020182"/>
    </source>
</evidence>
<dbReference type="InterPro" id="IPR058866">
    <property type="entry name" value="GDPGP1_N"/>
</dbReference>
<dbReference type="GO" id="GO:0008270">
    <property type="term" value="F:zinc ion binding"/>
    <property type="evidence" value="ECO:0007669"/>
    <property type="project" value="UniProtKB-KW"/>
</dbReference>
<keyword evidence="17" id="KW-0863">Zinc-finger</keyword>
<dbReference type="InterPro" id="IPR026506">
    <property type="entry name" value="GDPGP"/>
</dbReference>
<keyword evidence="12" id="KW-0344">Guanine-nucleotide releasing factor</keyword>
<dbReference type="InterPro" id="IPR022800">
    <property type="entry name" value="Spt4/RpoE2_Znf"/>
</dbReference>
<dbReference type="GO" id="GO:0016787">
    <property type="term" value="F:hydrolase activity"/>
    <property type="evidence" value="ECO:0007669"/>
    <property type="project" value="UniProtKB-KW"/>
</dbReference>
<evidence type="ECO:0000256" key="16">
    <source>
        <dbReference type="ARBA" id="ARBA00022741"/>
    </source>
</evidence>
<keyword evidence="11" id="KW-0678">Repressor</keyword>
<keyword evidence="27" id="KW-1185">Reference proteome</keyword>
<dbReference type="Pfam" id="PF26216">
    <property type="entry name" value="GDPGP1_C"/>
    <property type="match status" value="1"/>
</dbReference>
<keyword evidence="23" id="KW-0539">Nucleus</keyword>
<dbReference type="GO" id="GO:0006006">
    <property type="term" value="P:glucose metabolic process"/>
    <property type="evidence" value="ECO:0007669"/>
    <property type="project" value="TreeGrafter"/>
</dbReference>
<dbReference type="EC" id="2.7.7.78" evidence="7"/>
<dbReference type="Pfam" id="PF26217">
    <property type="entry name" value="GDPGP1_N"/>
    <property type="match status" value="1"/>
</dbReference>
<dbReference type="WBParaSite" id="maker-uti_cns_0006844-snap-gene-0.27-mRNA-1">
    <property type="protein sequence ID" value="maker-uti_cns_0006844-snap-gene-0.27-mRNA-1"/>
    <property type="gene ID" value="maker-uti_cns_0006844-snap-gene-0.27"/>
</dbReference>
<reference evidence="28" key="1">
    <citation type="submission" date="2016-11" db="UniProtKB">
        <authorList>
            <consortium name="WormBaseParasite"/>
        </authorList>
    </citation>
    <scope>IDENTIFICATION</scope>
</reference>
<evidence type="ECO:0000256" key="21">
    <source>
        <dbReference type="ARBA" id="ARBA00023159"/>
    </source>
</evidence>
<dbReference type="SMART" id="SM01389">
    <property type="entry name" value="Spt4"/>
    <property type="match status" value="1"/>
</dbReference>
<comment type="similarity">
    <text evidence="6">Belongs to the SPT4 family.</text>
</comment>
<organism evidence="27 28">
    <name type="scientific">Macrostomum lignano</name>
    <dbReference type="NCBI Taxonomy" id="282301"/>
    <lineage>
        <taxon>Eukaryota</taxon>
        <taxon>Metazoa</taxon>
        <taxon>Spiralia</taxon>
        <taxon>Lophotrochozoa</taxon>
        <taxon>Platyhelminthes</taxon>
        <taxon>Rhabditophora</taxon>
        <taxon>Macrostomorpha</taxon>
        <taxon>Macrostomida</taxon>
        <taxon>Macrostomidae</taxon>
        <taxon>Macrostomum</taxon>
    </lineage>
</organism>
<keyword evidence="15" id="KW-0479">Metal-binding</keyword>
<keyword evidence="13" id="KW-0808">Transferase</keyword>
<keyword evidence="14" id="KW-0548">Nucleotidyltransferase</keyword>
<evidence type="ECO:0000256" key="3">
    <source>
        <dbReference type="ARBA" id="ARBA00004123"/>
    </source>
</evidence>
<evidence type="ECO:0000256" key="4">
    <source>
        <dbReference type="ARBA" id="ARBA00004496"/>
    </source>
</evidence>
<dbReference type="PANTHER" id="PTHR20884">
    <property type="entry name" value="GDP-D-GLUCOSE PHOSPHORYLASE 1"/>
    <property type="match status" value="1"/>
</dbReference>
<keyword evidence="20" id="KW-0805">Transcription regulation</keyword>
<evidence type="ECO:0000313" key="27">
    <source>
        <dbReference type="Proteomes" id="UP000095280"/>
    </source>
</evidence>
<comment type="subcellular location">
    <subcellularLocation>
        <location evidence="4">Cytoplasm</location>
    </subcellularLocation>
    <subcellularLocation>
        <location evidence="3">Nucleus</location>
    </subcellularLocation>
</comment>
<evidence type="ECO:0000256" key="17">
    <source>
        <dbReference type="ARBA" id="ARBA00022771"/>
    </source>
</evidence>
<dbReference type="Gene3D" id="3.30.40.210">
    <property type="match status" value="1"/>
</dbReference>
<evidence type="ECO:0000256" key="13">
    <source>
        <dbReference type="ARBA" id="ARBA00022679"/>
    </source>
</evidence>
<comment type="catalytic activity">
    <reaction evidence="1">
        <text>GDP-alpha-D-glucose + phosphate = alpha-D-glucose 1-phosphate + GDP + H(+)</text>
        <dbReference type="Rhea" id="RHEA:30387"/>
        <dbReference type="ChEBI" id="CHEBI:15378"/>
        <dbReference type="ChEBI" id="CHEBI:43474"/>
        <dbReference type="ChEBI" id="CHEBI:58189"/>
        <dbReference type="ChEBI" id="CHEBI:58601"/>
        <dbReference type="ChEBI" id="CHEBI:62230"/>
        <dbReference type="EC" id="2.7.7.78"/>
    </reaction>
</comment>
<evidence type="ECO:0000256" key="15">
    <source>
        <dbReference type="ARBA" id="ARBA00022723"/>
    </source>
</evidence>
<dbReference type="SUPFAM" id="SSF63393">
    <property type="entry name" value="RNA polymerase subunits"/>
    <property type="match status" value="1"/>
</dbReference>
<evidence type="ECO:0000256" key="23">
    <source>
        <dbReference type="ARBA" id="ARBA00023242"/>
    </source>
</evidence>
<evidence type="ECO:0000256" key="25">
    <source>
        <dbReference type="ARBA" id="ARBA00079864"/>
    </source>
</evidence>
<dbReference type="GO" id="GO:0000166">
    <property type="term" value="F:nucleotide binding"/>
    <property type="evidence" value="ECO:0007669"/>
    <property type="project" value="UniProtKB-KW"/>
</dbReference>
<keyword evidence="16" id="KW-0547">Nucleotide-binding</keyword>
<evidence type="ECO:0000256" key="18">
    <source>
        <dbReference type="ARBA" id="ARBA00022801"/>
    </source>
</evidence>
<dbReference type="AlphaFoldDB" id="A0A1I8HMF8"/>
<evidence type="ECO:0000256" key="20">
    <source>
        <dbReference type="ARBA" id="ARBA00023015"/>
    </source>
</evidence>